<evidence type="ECO:0000313" key="3">
    <source>
        <dbReference type="EMBL" id="ODN04022.1"/>
    </source>
</evidence>
<name>A0A1D2NFM5_ORCCI</name>
<dbReference type="SUPFAM" id="SSF51735">
    <property type="entry name" value="NAD(P)-binding Rossmann-fold domains"/>
    <property type="match status" value="1"/>
</dbReference>
<dbReference type="AlphaFoldDB" id="A0A1D2NFM5"/>
<dbReference type="EMBL" id="LJIJ01000057">
    <property type="protein sequence ID" value="ODN04022.1"/>
    <property type="molecule type" value="Genomic_DNA"/>
</dbReference>
<keyword evidence="2" id="KW-1133">Transmembrane helix</keyword>
<dbReference type="Pfam" id="PF00106">
    <property type="entry name" value="adh_short"/>
    <property type="match status" value="1"/>
</dbReference>
<dbReference type="PANTHER" id="PTHR43313">
    <property type="entry name" value="SHORT-CHAIN DEHYDROGENASE/REDUCTASE FAMILY 9C"/>
    <property type="match status" value="1"/>
</dbReference>
<accession>A0A1D2NFM5</accession>
<keyword evidence="1" id="KW-0560">Oxidoreductase</keyword>
<evidence type="ECO:0000313" key="4">
    <source>
        <dbReference type="Proteomes" id="UP000094527"/>
    </source>
</evidence>
<keyword evidence="2" id="KW-0472">Membrane</keyword>
<organism evidence="3 4">
    <name type="scientific">Orchesella cincta</name>
    <name type="common">Springtail</name>
    <name type="synonym">Podura cincta</name>
    <dbReference type="NCBI Taxonomy" id="48709"/>
    <lineage>
        <taxon>Eukaryota</taxon>
        <taxon>Metazoa</taxon>
        <taxon>Ecdysozoa</taxon>
        <taxon>Arthropoda</taxon>
        <taxon>Hexapoda</taxon>
        <taxon>Collembola</taxon>
        <taxon>Entomobryomorpha</taxon>
        <taxon>Entomobryoidea</taxon>
        <taxon>Orchesellidae</taxon>
        <taxon>Orchesellinae</taxon>
        <taxon>Orchesella</taxon>
    </lineage>
</organism>
<sequence>MLQLSKYFDASTTTMKIVGVLATSALSSYYLYRKIRSYTYLQGQKRQRPSRLIVITGCDSGLGFAMTQWAAKLGYKVLAGCLNDNGEGAQKLRNQFPDQVFVTGLNVTDLRSLENFHSQCRQILETHEGKLRLWAIISNAAICMLGEYFWQTHLQREQQMDVNFWGTVNFITEFRTLLFENKARVLVTSSDCADYPLPFLAAYCASKSAVHGWTQSLRFRSCKVWRDFAMSSGLFANFGPQYKQMVEEMSDADKAFYGEYFENFMSKKVEIFGSKNRKDVGVVDSPPHRSAFLFLLENDISNISVYRDPSFIQRVLHVLFQTLPQRYVDKMANFLLNHDASLRWQEPTRQSS</sequence>
<proteinExistence type="predicted"/>
<dbReference type="PANTHER" id="PTHR43313:SF36">
    <property type="entry name" value="D-BETA-HYDROXYBUTYRATE DEHYDROGENASE, MITOCHONDRIAL"/>
    <property type="match status" value="1"/>
</dbReference>
<dbReference type="Proteomes" id="UP000094527">
    <property type="component" value="Unassembled WGS sequence"/>
</dbReference>
<dbReference type="InterPro" id="IPR020904">
    <property type="entry name" value="Sc_DH/Rdtase_CS"/>
</dbReference>
<comment type="caution">
    <text evidence="3">The sequence shown here is derived from an EMBL/GenBank/DDBJ whole genome shotgun (WGS) entry which is preliminary data.</text>
</comment>
<gene>
    <name evidence="3" type="ORF">Ocin01_02641</name>
</gene>
<dbReference type="PROSITE" id="PS00061">
    <property type="entry name" value="ADH_SHORT"/>
    <property type="match status" value="1"/>
</dbReference>
<dbReference type="Gene3D" id="3.40.50.720">
    <property type="entry name" value="NAD(P)-binding Rossmann-like Domain"/>
    <property type="match status" value="1"/>
</dbReference>
<feature type="transmembrane region" description="Helical" evidence="2">
    <location>
        <begin position="52"/>
        <end position="71"/>
    </location>
</feature>
<keyword evidence="2" id="KW-0812">Transmembrane</keyword>
<dbReference type="STRING" id="48709.A0A1D2NFM5"/>
<reference evidence="3 4" key="1">
    <citation type="journal article" date="2016" name="Genome Biol. Evol.">
        <title>Gene Family Evolution Reflects Adaptation to Soil Environmental Stressors in the Genome of the Collembolan Orchesella cincta.</title>
        <authorList>
            <person name="Faddeeva-Vakhrusheva A."/>
            <person name="Derks M.F."/>
            <person name="Anvar S.Y."/>
            <person name="Agamennone V."/>
            <person name="Suring W."/>
            <person name="Smit S."/>
            <person name="van Straalen N.M."/>
            <person name="Roelofs D."/>
        </authorList>
    </citation>
    <scope>NUCLEOTIDE SEQUENCE [LARGE SCALE GENOMIC DNA]</scope>
    <source>
        <tissue evidence="3">Mixed pool</tissue>
    </source>
</reference>
<evidence type="ECO:0000256" key="2">
    <source>
        <dbReference type="SAM" id="Phobius"/>
    </source>
</evidence>
<dbReference type="InterPro" id="IPR002347">
    <property type="entry name" value="SDR_fam"/>
</dbReference>
<dbReference type="OrthoDB" id="294295at2759"/>
<keyword evidence="4" id="KW-1185">Reference proteome</keyword>
<dbReference type="InterPro" id="IPR036291">
    <property type="entry name" value="NAD(P)-bd_dom_sf"/>
</dbReference>
<dbReference type="GO" id="GO:0016491">
    <property type="term" value="F:oxidoreductase activity"/>
    <property type="evidence" value="ECO:0007669"/>
    <property type="project" value="UniProtKB-KW"/>
</dbReference>
<feature type="transmembrane region" description="Helical" evidence="2">
    <location>
        <begin position="12"/>
        <end position="32"/>
    </location>
</feature>
<dbReference type="OMA" id="SCCHNLK"/>
<dbReference type="GO" id="GO:0008202">
    <property type="term" value="P:steroid metabolic process"/>
    <property type="evidence" value="ECO:0007669"/>
    <property type="project" value="TreeGrafter"/>
</dbReference>
<protein>
    <submittedName>
        <fullName evidence="3">Estradiol 17-beta-dehydrogenase 2</fullName>
    </submittedName>
</protein>
<evidence type="ECO:0000256" key="1">
    <source>
        <dbReference type="ARBA" id="ARBA00023002"/>
    </source>
</evidence>